<dbReference type="AlphaFoldDB" id="A0A928BSI6"/>
<comment type="function">
    <text evidence="6">Catalyzes the conversion of 7,8-dihydroneopterin to 6-hydroxymethyl-7,8-dihydropterin.</text>
</comment>
<dbReference type="SMART" id="SM00905">
    <property type="entry name" value="FolB"/>
    <property type="match status" value="1"/>
</dbReference>
<keyword evidence="5 6" id="KW-0456">Lyase</keyword>
<feature type="domain" description="Dihydroneopterin aldolase/epimerase" evidence="7">
    <location>
        <begin position="8"/>
        <end position="120"/>
    </location>
</feature>
<evidence type="ECO:0000313" key="8">
    <source>
        <dbReference type="EMBL" id="MBE6265105.1"/>
    </source>
</evidence>
<dbReference type="GO" id="GO:0046654">
    <property type="term" value="P:tetrahydrofolate biosynthetic process"/>
    <property type="evidence" value="ECO:0007669"/>
    <property type="project" value="UniProtKB-UniRule"/>
</dbReference>
<dbReference type="EC" id="4.1.2.25" evidence="6"/>
<evidence type="ECO:0000256" key="5">
    <source>
        <dbReference type="ARBA" id="ARBA00023239"/>
    </source>
</evidence>
<evidence type="ECO:0000259" key="7">
    <source>
        <dbReference type="SMART" id="SM00905"/>
    </source>
</evidence>
<dbReference type="GO" id="GO:0005737">
    <property type="term" value="C:cytoplasm"/>
    <property type="evidence" value="ECO:0007669"/>
    <property type="project" value="TreeGrafter"/>
</dbReference>
<organism evidence="8 9">
    <name type="scientific">Xylanibacter ruminicola</name>
    <name type="common">Prevotella ruminicola</name>
    <dbReference type="NCBI Taxonomy" id="839"/>
    <lineage>
        <taxon>Bacteria</taxon>
        <taxon>Pseudomonadati</taxon>
        <taxon>Bacteroidota</taxon>
        <taxon>Bacteroidia</taxon>
        <taxon>Bacteroidales</taxon>
        <taxon>Prevotellaceae</taxon>
        <taxon>Xylanibacter</taxon>
    </lineage>
</organism>
<reference evidence="8" key="1">
    <citation type="submission" date="2019-04" db="EMBL/GenBank/DDBJ databases">
        <title>Evolution of Biomass-Degrading Anaerobic Consortia Revealed by Metagenomics.</title>
        <authorList>
            <person name="Peng X."/>
        </authorList>
    </citation>
    <scope>NUCLEOTIDE SEQUENCE</scope>
    <source>
        <strain evidence="8">SIG141</strain>
    </source>
</reference>
<dbReference type="CDD" id="cd00534">
    <property type="entry name" value="DHNA_DHNTPE"/>
    <property type="match status" value="1"/>
</dbReference>
<comment type="pathway">
    <text evidence="2 6">Cofactor biosynthesis; tetrahydrofolate biosynthesis; 2-amino-4-hydroxy-6-hydroxymethyl-7,8-dihydropteridine diphosphate from 7,8-dihydroneopterin triphosphate: step 3/4.</text>
</comment>
<dbReference type="Gene3D" id="3.30.1130.10">
    <property type="match status" value="1"/>
</dbReference>
<dbReference type="PANTHER" id="PTHR42844">
    <property type="entry name" value="DIHYDRONEOPTERIN ALDOLASE 1-RELATED"/>
    <property type="match status" value="1"/>
</dbReference>
<evidence type="ECO:0000256" key="4">
    <source>
        <dbReference type="ARBA" id="ARBA00022909"/>
    </source>
</evidence>
<name>A0A928BSI6_XYLRU</name>
<dbReference type="GO" id="GO:0046656">
    <property type="term" value="P:folic acid biosynthetic process"/>
    <property type="evidence" value="ECO:0007669"/>
    <property type="project" value="UniProtKB-UniRule"/>
</dbReference>
<dbReference type="GO" id="GO:0004150">
    <property type="term" value="F:dihydroneopterin aldolase activity"/>
    <property type="evidence" value="ECO:0007669"/>
    <property type="project" value="UniProtKB-UniRule"/>
</dbReference>
<sequence>MKSQRGYIFLRNVRFYAFHGVIPQEQEVGGEFVVDLKVGYPIEAAMQSDEVADTLNYAELYELVKEEMAIPSKLLEHVAGRIVNGINERFPKVSSIELKITKKNPPMGADCDGAGVEVYIKD</sequence>
<dbReference type="Proteomes" id="UP000763088">
    <property type="component" value="Unassembled WGS sequence"/>
</dbReference>
<evidence type="ECO:0000256" key="6">
    <source>
        <dbReference type="RuleBase" id="RU362079"/>
    </source>
</evidence>
<dbReference type="SUPFAM" id="SSF55620">
    <property type="entry name" value="Tetrahydrobiopterin biosynthesis enzymes-like"/>
    <property type="match status" value="1"/>
</dbReference>
<proteinExistence type="inferred from homology"/>
<comment type="caution">
    <text evidence="8">The sequence shown here is derived from an EMBL/GenBank/DDBJ whole genome shotgun (WGS) entry which is preliminary data.</text>
</comment>
<accession>A0A928BSI6</accession>
<comment type="catalytic activity">
    <reaction evidence="1 6">
        <text>7,8-dihydroneopterin = 6-hydroxymethyl-7,8-dihydropterin + glycolaldehyde</text>
        <dbReference type="Rhea" id="RHEA:10540"/>
        <dbReference type="ChEBI" id="CHEBI:17001"/>
        <dbReference type="ChEBI" id="CHEBI:17071"/>
        <dbReference type="ChEBI" id="CHEBI:44841"/>
        <dbReference type="EC" id="4.1.2.25"/>
    </reaction>
</comment>
<gene>
    <name evidence="8" type="primary">folB</name>
    <name evidence="8" type="ORF">E7102_01330</name>
</gene>
<evidence type="ECO:0000313" key="9">
    <source>
        <dbReference type="Proteomes" id="UP000763088"/>
    </source>
</evidence>
<evidence type="ECO:0000256" key="2">
    <source>
        <dbReference type="ARBA" id="ARBA00005013"/>
    </source>
</evidence>
<dbReference type="InterPro" id="IPR006157">
    <property type="entry name" value="FolB_dom"/>
</dbReference>
<keyword evidence="4 6" id="KW-0289">Folate biosynthesis</keyword>
<protein>
    <recommendedName>
        <fullName evidence="6">7,8-dihydroneopterin aldolase</fullName>
        <ecNumber evidence="6">4.1.2.25</ecNumber>
    </recommendedName>
</protein>
<dbReference type="NCBIfam" id="TIGR00526">
    <property type="entry name" value="folB_dom"/>
    <property type="match status" value="1"/>
</dbReference>
<dbReference type="InterPro" id="IPR043133">
    <property type="entry name" value="GTP-CH-I_C/QueF"/>
</dbReference>
<dbReference type="Pfam" id="PF02152">
    <property type="entry name" value="FolB"/>
    <property type="match status" value="1"/>
</dbReference>
<dbReference type="NCBIfam" id="TIGR00525">
    <property type="entry name" value="folB"/>
    <property type="match status" value="1"/>
</dbReference>
<dbReference type="InterPro" id="IPR006156">
    <property type="entry name" value="Dihydroneopterin_aldolase"/>
</dbReference>
<dbReference type="PANTHER" id="PTHR42844:SF1">
    <property type="entry name" value="DIHYDRONEOPTERIN ALDOLASE 1-RELATED"/>
    <property type="match status" value="1"/>
</dbReference>
<evidence type="ECO:0000256" key="1">
    <source>
        <dbReference type="ARBA" id="ARBA00001353"/>
    </source>
</evidence>
<dbReference type="EMBL" id="SUYD01000001">
    <property type="protein sequence ID" value="MBE6265105.1"/>
    <property type="molecule type" value="Genomic_DNA"/>
</dbReference>
<comment type="similarity">
    <text evidence="3 6">Belongs to the DHNA family.</text>
</comment>
<evidence type="ECO:0000256" key="3">
    <source>
        <dbReference type="ARBA" id="ARBA00005708"/>
    </source>
</evidence>